<dbReference type="Gene3D" id="3.80.10.10">
    <property type="entry name" value="Ribonuclease Inhibitor"/>
    <property type="match status" value="1"/>
</dbReference>
<proteinExistence type="predicted"/>
<evidence type="ECO:0000313" key="2">
    <source>
        <dbReference type="Proteomes" id="UP000266861"/>
    </source>
</evidence>
<dbReference type="AlphaFoldDB" id="A0A397HE88"/>
<protein>
    <recommendedName>
        <fullName evidence="3">F-box domain-containing protein</fullName>
    </recommendedName>
</protein>
<comment type="caution">
    <text evidence="1">The sequence shown here is derived from an EMBL/GenBank/DDBJ whole genome shotgun (WGS) entry which is preliminary data.</text>
</comment>
<dbReference type="SUPFAM" id="SSF52047">
    <property type="entry name" value="RNI-like"/>
    <property type="match status" value="1"/>
</dbReference>
<reference evidence="1 2" key="1">
    <citation type="submission" date="2018-08" db="EMBL/GenBank/DDBJ databases">
        <title>Genome and evolution of the arbuscular mycorrhizal fungus Diversispora epigaea (formerly Glomus versiforme) and its bacterial endosymbionts.</title>
        <authorList>
            <person name="Sun X."/>
            <person name="Fei Z."/>
            <person name="Harrison M."/>
        </authorList>
    </citation>
    <scope>NUCLEOTIDE SEQUENCE [LARGE SCALE GENOMIC DNA]</scope>
    <source>
        <strain evidence="1 2">IT104</strain>
    </source>
</reference>
<dbReference type="InterPro" id="IPR032675">
    <property type="entry name" value="LRR_dom_sf"/>
</dbReference>
<organism evidence="1 2">
    <name type="scientific">Diversispora epigaea</name>
    <dbReference type="NCBI Taxonomy" id="1348612"/>
    <lineage>
        <taxon>Eukaryota</taxon>
        <taxon>Fungi</taxon>
        <taxon>Fungi incertae sedis</taxon>
        <taxon>Mucoromycota</taxon>
        <taxon>Glomeromycotina</taxon>
        <taxon>Glomeromycetes</taxon>
        <taxon>Diversisporales</taxon>
        <taxon>Diversisporaceae</taxon>
        <taxon>Diversispora</taxon>
    </lineage>
</organism>
<dbReference type="EMBL" id="PQFF01000327">
    <property type="protein sequence ID" value="RHZ59894.1"/>
    <property type="molecule type" value="Genomic_DNA"/>
</dbReference>
<gene>
    <name evidence="1" type="ORF">Glove_360g84</name>
</gene>
<accession>A0A397HE88</accession>
<evidence type="ECO:0000313" key="1">
    <source>
        <dbReference type="EMBL" id="RHZ59894.1"/>
    </source>
</evidence>
<evidence type="ECO:0008006" key="3">
    <source>
        <dbReference type="Google" id="ProtNLM"/>
    </source>
</evidence>
<name>A0A397HE88_9GLOM</name>
<keyword evidence="2" id="KW-1185">Reference proteome</keyword>
<dbReference type="OrthoDB" id="3219396at2759"/>
<dbReference type="STRING" id="1348612.A0A397HE88"/>
<dbReference type="Proteomes" id="UP000266861">
    <property type="component" value="Unassembled WGS sequence"/>
</dbReference>
<sequence>MSICDYTILKRVIKLMCAQIHLIHSALMPFHSLPTECLKYILENLKNHTKTLHCCLLVNRFWCKNVVKLLWSHPFSLIEAGKPNIGNSLISTYVLFLKDEEIALLLNRSIDIFNNNPPLFNYPSFLNELNCSTLTSAILNWLFAKKLPMNWNEVSLLVKSLCELFMRSCTNFYSLKILLPSFDFVWDYLDFFNIFNVQPGLTNLTKFQLVVVGECNIREVSNLTKFLTSLPKICTGMKELYIECMGEQECFIELISNIIRSQHNLLKIRIKCTREDSANYIMPALQHQQNSLNSVQLHLMNLDRISLDHLAACHNLTSLELNGCSGLTLNNIIPLMNANFAIKNLHLWNPLRLTNVHSAIIQKAGQTLRKLVLSQLTREITQTILTFCPNITHLEIGYSDKISTFFISLLNNLRITHLTIQELISFSSNLDLIKMLPSLGENLPYSLNYLKLDGNFDPNQVDNLVINCKAPIKTLICKNIRNIPNKSIIHFIKSNEGSLRRIGVMIKQIYLFDFKWNCFEKRIENEEYKTYMYSSLQLDDSWRF</sequence>